<evidence type="ECO:0000313" key="2">
    <source>
        <dbReference type="Proteomes" id="UP000183287"/>
    </source>
</evidence>
<dbReference type="OrthoDB" id="8551772at2"/>
<evidence type="ECO:0000313" key="1">
    <source>
        <dbReference type="EMBL" id="SFL99688.1"/>
    </source>
</evidence>
<keyword evidence="2" id="KW-1185">Reference proteome</keyword>
<sequence>MDEIVAGIIDRGEAMNAIDKTKHYTMFEIAACFNVHCSTVSQLINLFILQGTMIDTFSCFEPKQSFLIIQP</sequence>
<organism evidence="1 2">
    <name type="scientific">Nitrosomonas communis</name>
    <dbReference type="NCBI Taxonomy" id="44574"/>
    <lineage>
        <taxon>Bacteria</taxon>
        <taxon>Pseudomonadati</taxon>
        <taxon>Pseudomonadota</taxon>
        <taxon>Betaproteobacteria</taxon>
        <taxon>Nitrosomonadales</taxon>
        <taxon>Nitrosomonadaceae</taxon>
        <taxon>Nitrosomonas</taxon>
    </lineage>
</organism>
<dbReference type="Proteomes" id="UP000183287">
    <property type="component" value="Unassembled WGS sequence"/>
</dbReference>
<reference evidence="2" key="1">
    <citation type="submission" date="2016-10" db="EMBL/GenBank/DDBJ databases">
        <authorList>
            <person name="Varghese N."/>
            <person name="Submissions S."/>
        </authorList>
    </citation>
    <scope>NUCLEOTIDE SEQUENCE [LARGE SCALE GENOMIC DNA]</scope>
    <source>
        <strain evidence="2">Nm44</strain>
    </source>
</reference>
<gene>
    <name evidence="1" type="ORF">SAMN05421863_100916</name>
</gene>
<proteinExistence type="predicted"/>
<dbReference type="AlphaFoldDB" id="A0A1I4M8X1"/>
<name>A0A1I4M8X1_9PROT</name>
<dbReference type="RefSeq" id="WP_074904352.1">
    <property type="nucleotide sequence ID" value="NZ_FOUB01000009.1"/>
</dbReference>
<protein>
    <submittedName>
        <fullName evidence="1">Uncharacterized protein</fullName>
    </submittedName>
</protein>
<accession>A0A1I4M8X1</accession>
<dbReference type="EMBL" id="FOUB01000009">
    <property type="protein sequence ID" value="SFL99688.1"/>
    <property type="molecule type" value="Genomic_DNA"/>
</dbReference>